<evidence type="ECO:0000313" key="3">
    <source>
        <dbReference type="Proteomes" id="UP000077671"/>
    </source>
</evidence>
<evidence type="ECO:0000313" key="1">
    <source>
        <dbReference type="EMBL" id="CAD6934779.1"/>
    </source>
</evidence>
<reference evidence="2" key="2">
    <citation type="journal article" date="2019" name="IMA Fungus">
        <title>Genome sequencing and comparison of five Tilletia species to identify candidate genes for the detection of regulated species infecting wheat.</title>
        <authorList>
            <person name="Nguyen H.D.T."/>
            <person name="Sultana T."/>
            <person name="Kesanakurti P."/>
            <person name="Hambleton S."/>
        </authorList>
    </citation>
    <scope>NUCLEOTIDE SEQUENCE</scope>
    <source>
        <strain evidence="2">DAOMC 238032</strain>
    </source>
</reference>
<dbReference type="AlphaFoldDB" id="A0A8T8SAX6"/>
<gene>
    <name evidence="2" type="ORF">A4X03_0g9497</name>
    <name evidence="1" type="ORF">JKIAZH3_G7849</name>
</gene>
<sequence length="134" mass="14909">MSPGSGLGQQRHVVLTYHLGIDFGTGSRASTATLFASRATRYRPHHLLFLSWIDSIKDPSIGIGTRQCQFKQVRIHSYAKRRRLQLFNLNRDNCAESSAGGLDPSSPMEPCTVTNTAPLRDSRCRDLTCPLSFD</sequence>
<reference evidence="1" key="3">
    <citation type="submission" date="2020-10" db="EMBL/GenBank/DDBJ databases">
        <authorList>
            <person name="Sedaghatjoo S."/>
        </authorList>
    </citation>
    <scope>NUCLEOTIDE SEQUENCE</scope>
    <source>
        <strain evidence="1">AZH3</strain>
    </source>
</reference>
<evidence type="ECO:0000313" key="4">
    <source>
        <dbReference type="Proteomes" id="UP000836402"/>
    </source>
</evidence>
<evidence type="ECO:0000313" key="2">
    <source>
        <dbReference type="EMBL" id="KAE8236268.1"/>
    </source>
</evidence>
<keyword evidence="4" id="KW-1185">Reference proteome</keyword>
<dbReference type="EMBL" id="CAJHJG010003728">
    <property type="protein sequence ID" value="CAD6934779.1"/>
    <property type="molecule type" value="Genomic_DNA"/>
</dbReference>
<protein>
    <submittedName>
        <fullName evidence="2">Uncharacterized protein</fullName>
    </submittedName>
</protein>
<reference evidence="2" key="1">
    <citation type="submission" date="2016-04" db="EMBL/GenBank/DDBJ databases">
        <authorList>
            <person name="Nguyen H.D."/>
            <person name="Kesanakurti P."/>
            <person name="Cullis J."/>
            <person name="Levesque C.A."/>
            <person name="Hambleton S."/>
        </authorList>
    </citation>
    <scope>NUCLEOTIDE SEQUENCE</scope>
    <source>
        <strain evidence="2">DAOMC 238032</strain>
    </source>
</reference>
<dbReference type="Proteomes" id="UP000836402">
    <property type="component" value="Unassembled WGS sequence"/>
</dbReference>
<comment type="caution">
    <text evidence="2">The sequence shown here is derived from an EMBL/GenBank/DDBJ whole genome shotgun (WGS) entry which is preliminary data.</text>
</comment>
<organism evidence="2 3">
    <name type="scientific">Tilletia caries</name>
    <name type="common">wheat bunt fungus</name>
    <dbReference type="NCBI Taxonomy" id="13290"/>
    <lineage>
        <taxon>Eukaryota</taxon>
        <taxon>Fungi</taxon>
        <taxon>Dikarya</taxon>
        <taxon>Basidiomycota</taxon>
        <taxon>Ustilaginomycotina</taxon>
        <taxon>Exobasidiomycetes</taxon>
        <taxon>Tilletiales</taxon>
        <taxon>Tilletiaceae</taxon>
        <taxon>Tilletia</taxon>
    </lineage>
</organism>
<dbReference type="Proteomes" id="UP000077671">
    <property type="component" value="Unassembled WGS sequence"/>
</dbReference>
<dbReference type="EMBL" id="LWDD02003841">
    <property type="protein sequence ID" value="KAE8236268.1"/>
    <property type="molecule type" value="Genomic_DNA"/>
</dbReference>
<accession>A0A8T8SAX6</accession>
<proteinExistence type="predicted"/>
<name>A0A8T8SAX6_9BASI</name>